<evidence type="ECO:0000313" key="3">
    <source>
        <dbReference type="Proteomes" id="UP001500459"/>
    </source>
</evidence>
<keyword evidence="1" id="KW-1133">Transmembrane helix</keyword>
<keyword evidence="1" id="KW-0812">Transmembrane</keyword>
<keyword evidence="3" id="KW-1185">Reference proteome</keyword>
<protein>
    <submittedName>
        <fullName evidence="2">Uncharacterized protein</fullName>
    </submittedName>
</protein>
<evidence type="ECO:0000313" key="2">
    <source>
        <dbReference type="EMBL" id="GAA4113307.1"/>
    </source>
</evidence>
<name>A0ABP7XEV7_9FLAO</name>
<feature type="transmembrane region" description="Helical" evidence="1">
    <location>
        <begin position="64"/>
        <end position="84"/>
    </location>
</feature>
<evidence type="ECO:0000256" key="1">
    <source>
        <dbReference type="SAM" id="Phobius"/>
    </source>
</evidence>
<proteinExistence type="predicted"/>
<dbReference type="Proteomes" id="UP001500459">
    <property type="component" value="Unassembled WGS sequence"/>
</dbReference>
<organism evidence="2 3">
    <name type="scientific">Aquimarina addita</name>
    <dbReference type="NCBI Taxonomy" id="870485"/>
    <lineage>
        <taxon>Bacteria</taxon>
        <taxon>Pseudomonadati</taxon>
        <taxon>Bacteroidota</taxon>
        <taxon>Flavobacteriia</taxon>
        <taxon>Flavobacteriales</taxon>
        <taxon>Flavobacteriaceae</taxon>
        <taxon>Aquimarina</taxon>
    </lineage>
</organism>
<accession>A0ABP7XEV7</accession>
<dbReference type="RefSeq" id="WP_344925632.1">
    <property type="nucleotide sequence ID" value="NZ_BAABCW010000003.1"/>
</dbReference>
<dbReference type="EMBL" id="BAABCW010000003">
    <property type="protein sequence ID" value="GAA4113307.1"/>
    <property type="molecule type" value="Genomic_DNA"/>
</dbReference>
<reference evidence="3" key="1">
    <citation type="journal article" date="2019" name="Int. J. Syst. Evol. Microbiol.">
        <title>The Global Catalogue of Microorganisms (GCM) 10K type strain sequencing project: providing services to taxonomists for standard genome sequencing and annotation.</title>
        <authorList>
            <consortium name="The Broad Institute Genomics Platform"/>
            <consortium name="The Broad Institute Genome Sequencing Center for Infectious Disease"/>
            <person name="Wu L."/>
            <person name="Ma J."/>
        </authorList>
    </citation>
    <scope>NUCLEOTIDE SEQUENCE [LARGE SCALE GENOMIC DNA]</scope>
    <source>
        <strain evidence="3">JCM 17106</strain>
    </source>
</reference>
<comment type="caution">
    <text evidence="2">The sequence shown here is derived from an EMBL/GenBank/DDBJ whole genome shotgun (WGS) entry which is preliminary data.</text>
</comment>
<gene>
    <name evidence="2" type="ORF">GCM10022393_12230</name>
</gene>
<keyword evidence="1" id="KW-0472">Membrane</keyword>
<feature type="transmembrane region" description="Helical" evidence="1">
    <location>
        <begin position="12"/>
        <end position="37"/>
    </location>
</feature>
<sequence>MEKNKQIWSKPIAEKIIGMILLVPPIVGVLLFILNLFSNDFGRIVELKNLSSKWTGNFSSDCGGYMSAVPIYLGLMAIAGAYLVKETPKTSSNELNG</sequence>